<dbReference type="InterPro" id="IPR043502">
    <property type="entry name" value="DNA/RNA_pol_sf"/>
</dbReference>
<comment type="caution">
    <text evidence="2">The sequence shown here is derived from an EMBL/GenBank/DDBJ whole genome shotgun (WGS) entry which is preliminary data.</text>
</comment>
<dbReference type="EMBL" id="WHWB01034828">
    <property type="protein sequence ID" value="KAJ7403522.1"/>
    <property type="molecule type" value="Genomic_DNA"/>
</dbReference>
<evidence type="ECO:0000313" key="2">
    <source>
        <dbReference type="EMBL" id="KAJ7403522.1"/>
    </source>
</evidence>
<gene>
    <name evidence="2" type="ORF">WISP_150474</name>
</gene>
<sequence length="195" mass="21325">MQHGFRKGRSCLTNLIFYDQVTHVLDEGNAVDVVYLDLSKAFDTVSHSIVLEKLAACGLDRDSLCWVKSWLDGWAQRVLVNRAVSSWQQVTSGVPQGSLLGPALFNIFIDDLDEGIESIISKCADDTKLAGSVDLLEAAEGKLTTDHNLLEAVILHSRDVPCPAQLRSHQHGLDTGDPCLFNNRHIGHIISPVGV</sequence>
<organism evidence="2 3">
    <name type="scientific">Willisornis vidua</name>
    <name type="common">Xingu scale-backed antbird</name>
    <dbReference type="NCBI Taxonomy" id="1566151"/>
    <lineage>
        <taxon>Eukaryota</taxon>
        <taxon>Metazoa</taxon>
        <taxon>Chordata</taxon>
        <taxon>Craniata</taxon>
        <taxon>Vertebrata</taxon>
        <taxon>Euteleostomi</taxon>
        <taxon>Archelosauria</taxon>
        <taxon>Archosauria</taxon>
        <taxon>Dinosauria</taxon>
        <taxon>Saurischia</taxon>
        <taxon>Theropoda</taxon>
        <taxon>Coelurosauria</taxon>
        <taxon>Aves</taxon>
        <taxon>Neognathae</taxon>
        <taxon>Neoaves</taxon>
        <taxon>Telluraves</taxon>
        <taxon>Australaves</taxon>
        <taxon>Passeriformes</taxon>
        <taxon>Thamnophilidae</taxon>
        <taxon>Willisornis</taxon>
    </lineage>
</organism>
<proteinExistence type="predicted"/>
<feature type="domain" description="Reverse transcriptase" evidence="1">
    <location>
        <begin position="1"/>
        <end position="186"/>
    </location>
</feature>
<reference evidence="2" key="1">
    <citation type="submission" date="2019-10" db="EMBL/GenBank/DDBJ databases">
        <authorList>
            <person name="Soares A.E.R."/>
            <person name="Aleixo A."/>
            <person name="Schneider P."/>
            <person name="Miyaki C.Y."/>
            <person name="Schneider M.P."/>
            <person name="Mello C."/>
            <person name="Vasconcelos A.T.R."/>
        </authorList>
    </citation>
    <scope>NUCLEOTIDE SEQUENCE</scope>
    <source>
        <tissue evidence="2">Muscle</tissue>
    </source>
</reference>
<accession>A0ABQ9CP59</accession>
<dbReference type="PANTHER" id="PTHR33332">
    <property type="entry name" value="REVERSE TRANSCRIPTASE DOMAIN-CONTAINING PROTEIN"/>
    <property type="match status" value="1"/>
</dbReference>
<dbReference type="InterPro" id="IPR000477">
    <property type="entry name" value="RT_dom"/>
</dbReference>
<name>A0ABQ9CP59_9PASS</name>
<protein>
    <recommendedName>
        <fullName evidence="1">Reverse transcriptase domain-containing protein</fullName>
    </recommendedName>
</protein>
<keyword evidence="3" id="KW-1185">Reference proteome</keyword>
<evidence type="ECO:0000313" key="3">
    <source>
        <dbReference type="Proteomes" id="UP001145742"/>
    </source>
</evidence>
<dbReference type="Pfam" id="PF00078">
    <property type="entry name" value="RVT_1"/>
    <property type="match status" value="1"/>
</dbReference>
<evidence type="ECO:0000259" key="1">
    <source>
        <dbReference type="PROSITE" id="PS50878"/>
    </source>
</evidence>
<dbReference type="SUPFAM" id="SSF56672">
    <property type="entry name" value="DNA/RNA polymerases"/>
    <property type="match status" value="1"/>
</dbReference>
<dbReference type="PROSITE" id="PS50878">
    <property type="entry name" value="RT_POL"/>
    <property type="match status" value="1"/>
</dbReference>
<dbReference type="Proteomes" id="UP001145742">
    <property type="component" value="Unassembled WGS sequence"/>
</dbReference>